<evidence type="ECO:0008006" key="4">
    <source>
        <dbReference type="Google" id="ProtNLM"/>
    </source>
</evidence>
<gene>
    <name evidence="2" type="ORF">FMM06_16405</name>
</gene>
<feature type="transmembrane region" description="Helical" evidence="1">
    <location>
        <begin position="79"/>
        <end position="98"/>
    </location>
</feature>
<name>A0A552UAG1_9SPHN</name>
<keyword evidence="1" id="KW-0812">Transmembrane</keyword>
<evidence type="ECO:0000256" key="1">
    <source>
        <dbReference type="SAM" id="Phobius"/>
    </source>
</evidence>
<protein>
    <recommendedName>
        <fullName evidence="4">Superinfection immunity protein</fullName>
    </recommendedName>
</protein>
<organism evidence="2 3">
    <name type="scientific">Glacieibacterium frigidum</name>
    <dbReference type="NCBI Taxonomy" id="2593303"/>
    <lineage>
        <taxon>Bacteria</taxon>
        <taxon>Pseudomonadati</taxon>
        <taxon>Pseudomonadota</taxon>
        <taxon>Alphaproteobacteria</taxon>
        <taxon>Sphingomonadales</taxon>
        <taxon>Sphingosinicellaceae</taxon>
        <taxon>Glacieibacterium</taxon>
    </lineage>
</organism>
<feature type="transmembrane region" description="Helical" evidence="1">
    <location>
        <begin position="6"/>
        <end position="27"/>
    </location>
</feature>
<sequence length="123" mass="13201">MSEKAILLLAITVGFFLFMFAPMLIAYATRHPERKRIAALNPLALLSFLLWGALIAWAVGGKRDDSVIAQFVEKQRRHIPLVVTILVVVGVAGGAYAWTQRGAIAPTADSGSSLNTPSTPAAR</sequence>
<dbReference type="OrthoDB" id="7411202at2"/>
<proteinExistence type="predicted"/>
<keyword evidence="1" id="KW-0472">Membrane</keyword>
<comment type="caution">
    <text evidence="2">The sequence shown here is derived from an EMBL/GenBank/DDBJ whole genome shotgun (WGS) entry which is preliminary data.</text>
</comment>
<dbReference type="AlphaFoldDB" id="A0A552UAG1"/>
<evidence type="ECO:0000313" key="3">
    <source>
        <dbReference type="Proteomes" id="UP000317894"/>
    </source>
</evidence>
<reference evidence="2 3" key="1">
    <citation type="submission" date="2019-07" db="EMBL/GenBank/DDBJ databases">
        <title>Novel species isolated from glacier.</title>
        <authorList>
            <person name="Liu Q."/>
            <person name="Xin Y.-H."/>
        </authorList>
    </citation>
    <scope>NUCLEOTIDE SEQUENCE [LARGE SCALE GENOMIC DNA]</scope>
    <source>
        <strain evidence="2 3">LB1R16</strain>
    </source>
</reference>
<feature type="transmembrane region" description="Helical" evidence="1">
    <location>
        <begin position="39"/>
        <end position="59"/>
    </location>
</feature>
<keyword evidence="1" id="KW-1133">Transmembrane helix</keyword>
<dbReference type="InterPro" id="IPR016410">
    <property type="entry name" value="Phage_imm"/>
</dbReference>
<keyword evidence="3" id="KW-1185">Reference proteome</keyword>
<dbReference type="Pfam" id="PF14373">
    <property type="entry name" value="Imm_superinfect"/>
    <property type="match status" value="1"/>
</dbReference>
<dbReference type="EMBL" id="VJWA01000002">
    <property type="protein sequence ID" value="TRW15210.1"/>
    <property type="molecule type" value="Genomic_DNA"/>
</dbReference>
<evidence type="ECO:0000313" key="2">
    <source>
        <dbReference type="EMBL" id="TRW15210.1"/>
    </source>
</evidence>
<dbReference type="Proteomes" id="UP000317894">
    <property type="component" value="Unassembled WGS sequence"/>
</dbReference>
<accession>A0A552UAG1</accession>
<dbReference type="RefSeq" id="WP_144335379.1">
    <property type="nucleotide sequence ID" value="NZ_VJWA01000002.1"/>
</dbReference>